<evidence type="ECO:0000313" key="2">
    <source>
        <dbReference type="EMBL" id="KNZ60584.1"/>
    </source>
</evidence>
<feature type="transmembrane region" description="Helical" evidence="1">
    <location>
        <begin position="39"/>
        <end position="58"/>
    </location>
</feature>
<keyword evidence="1" id="KW-0812">Transmembrane</keyword>
<accession>A0A0L6VIP3</accession>
<reference evidence="2 3" key="1">
    <citation type="submission" date="2015-08" db="EMBL/GenBank/DDBJ databases">
        <title>Next Generation Sequencing and Analysis of the Genome of Puccinia sorghi L Schw, the Causal Agent of Maize Common Rust.</title>
        <authorList>
            <person name="Rochi L."/>
            <person name="Burguener G."/>
            <person name="Darino M."/>
            <person name="Turjanski A."/>
            <person name="Kreff E."/>
            <person name="Dieguez M.J."/>
            <person name="Sacco F."/>
        </authorList>
    </citation>
    <scope>NUCLEOTIDE SEQUENCE [LARGE SCALE GENOMIC DNA]</scope>
    <source>
        <strain evidence="2 3">RO10H11247</strain>
    </source>
</reference>
<keyword evidence="1" id="KW-1133">Transmembrane helix</keyword>
<proteinExistence type="predicted"/>
<dbReference type="Proteomes" id="UP000037035">
    <property type="component" value="Unassembled WGS sequence"/>
</dbReference>
<comment type="caution">
    <text evidence="2">The sequence shown here is derived from an EMBL/GenBank/DDBJ whole genome shotgun (WGS) entry which is preliminary data.</text>
</comment>
<evidence type="ECO:0000313" key="3">
    <source>
        <dbReference type="Proteomes" id="UP000037035"/>
    </source>
</evidence>
<dbReference type="EMBL" id="LAVV01005920">
    <property type="protein sequence ID" value="KNZ60584.1"/>
    <property type="molecule type" value="Genomic_DNA"/>
</dbReference>
<gene>
    <name evidence="2" type="ORF">VP01_1532g3</name>
</gene>
<dbReference type="AlphaFoldDB" id="A0A0L6VIP3"/>
<protein>
    <submittedName>
        <fullName evidence="2">Putative signal peptide protein</fullName>
    </submittedName>
</protein>
<keyword evidence="1" id="KW-0472">Membrane</keyword>
<organism evidence="2 3">
    <name type="scientific">Puccinia sorghi</name>
    <dbReference type="NCBI Taxonomy" id="27349"/>
    <lineage>
        <taxon>Eukaryota</taxon>
        <taxon>Fungi</taxon>
        <taxon>Dikarya</taxon>
        <taxon>Basidiomycota</taxon>
        <taxon>Pucciniomycotina</taxon>
        <taxon>Pucciniomycetes</taxon>
        <taxon>Pucciniales</taxon>
        <taxon>Pucciniaceae</taxon>
        <taxon>Puccinia</taxon>
    </lineage>
</organism>
<name>A0A0L6VIP3_9BASI</name>
<evidence type="ECO:0000256" key="1">
    <source>
        <dbReference type="SAM" id="Phobius"/>
    </source>
</evidence>
<sequence>MMLLVFLGTCASHRWHTARFCLAQPKLITNQSVTKPINHLVVEIFLALFLALTLPITIKLEFIHFDPKKNPACQPMGVGLDPPQLSYVPTGALVCAKLALGFIQRMSTPRLQLKVKRRLHQHSNPGSPLLPVRKDHGKFSMCLVFPLIWAKRVFLTGQCRIYQHVRQLGWCVCGGWRGGVRMRMAVFVVGCFGCRSSIPIKNQLPYVQTRRDSLDSNKKHYFDDTPAVERVNMLLSGLSHNDCGTDYAALRTKSPTGFSQYRSSNSSEKSIQFAYLELDITSLISTTTCARLSNMIPFRILKELYKGEGTREMKAFLHHGEVEGCLQGLIANLA</sequence>
<dbReference type="VEuPathDB" id="FungiDB:VP01_1532g3"/>
<keyword evidence="3" id="KW-1185">Reference proteome</keyword>